<keyword evidence="7 10" id="KW-0472">Membrane</keyword>
<dbReference type="PRINTS" id="PR00701">
    <property type="entry name" value="60KDINNERMP"/>
</dbReference>
<keyword evidence="2" id="KW-0813">Transport</keyword>
<dbReference type="Proteomes" id="UP000228781">
    <property type="component" value="Unassembled WGS sequence"/>
</dbReference>
<evidence type="ECO:0000256" key="1">
    <source>
        <dbReference type="ARBA" id="ARBA00004651"/>
    </source>
</evidence>
<feature type="transmembrane region" description="Helical" evidence="10">
    <location>
        <begin position="100"/>
        <end position="117"/>
    </location>
</feature>
<protein>
    <recommendedName>
        <fullName evidence="11">Membrane insertase YidC/Oxa/ALB C-terminal domain-containing protein</fullName>
    </recommendedName>
</protein>
<dbReference type="GO" id="GO:0032977">
    <property type="term" value="F:membrane insertase activity"/>
    <property type="evidence" value="ECO:0007669"/>
    <property type="project" value="InterPro"/>
</dbReference>
<accession>A0A2M8EIE1</accession>
<sequence length="232" mass="26297">MNPWNILLIQPLTTILLFFYNLFGRNLGLAIIALTVVLRILLFPLSLPAFRSVKAQRELKPKLDKLKKKYKSDRQKLSQAQLELFRQAGVNPFAGCLPQLLQLLVLIALYQVFIGFLTKGELNTQFLVWNLAQRDPYLILPLLAAAAQFLLSRMMLPAVSEEESAVKATKKQTDDLATSMQKQNLYLFPLLTVVFGLQLPSGLMLYWFVASLLQFAQQWWVGASNSIGKANR</sequence>
<evidence type="ECO:0000259" key="11">
    <source>
        <dbReference type="Pfam" id="PF02096"/>
    </source>
</evidence>
<evidence type="ECO:0000256" key="10">
    <source>
        <dbReference type="SAM" id="Phobius"/>
    </source>
</evidence>
<evidence type="ECO:0000256" key="4">
    <source>
        <dbReference type="ARBA" id="ARBA00022692"/>
    </source>
</evidence>
<dbReference type="EMBL" id="PFSK01000037">
    <property type="protein sequence ID" value="PJC22416.1"/>
    <property type="molecule type" value="Genomic_DNA"/>
</dbReference>
<dbReference type="InterPro" id="IPR001708">
    <property type="entry name" value="YidC/ALB3/OXA1/COX18"/>
</dbReference>
<dbReference type="InterPro" id="IPR028055">
    <property type="entry name" value="YidC/Oxa/ALB_C"/>
</dbReference>
<feature type="domain" description="Membrane insertase YidC/Oxa/ALB C-terminal" evidence="11">
    <location>
        <begin position="28"/>
        <end position="221"/>
    </location>
</feature>
<evidence type="ECO:0000256" key="5">
    <source>
        <dbReference type="ARBA" id="ARBA00022927"/>
    </source>
</evidence>
<dbReference type="AlphaFoldDB" id="A0A2M8EIE1"/>
<name>A0A2M8EIE1_UNCKA</name>
<dbReference type="Pfam" id="PF02096">
    <property type="entry name" value="60KD_IMP"/>
    <property type="match status" value="1"/>
</dbReference>
<evidence type="ECO:0000256" key="7">
    <source>
        <dbReference type="ARBA" id="ARBA00023136"/>
    </source>
</evidence>
<evidence type="ECO:0000256" key="8">
    <source>
        <dbReference type="ARBA" id="ARBA00023186"/>
    </source>
</evidence>
<comment type="subcellular location">
    <subcellularLocation>
        <location evidence="1">Cell membrane</location>
        <topology evidence="1">Multi-pass membrane protein</topology>
    </subcellularLocation>
    <subcellularLocation>
        <location evidence="9">Membrane</location>
        <topology evidence="9">Multi-pass membrane protein</topology>
    </subcellularLocation>
</comment>
<gene>
    <name evidence="12" type="ORF">CO059_02560</name>
</gene>
<dbReference type="CDD" id="cd20070">
    <property type="entry name" value="5TM_YidC_Alb3"/>
    <property type="match status" value="1"/>
</dbReference>
<comment type="similarity">
    <text evidence="9">Belongs to the OXA1/ALB3/YidC family.</text>
</comment>
<reference evidence="13" key="1">
    <citation type="submission" date="2017-09" db="EMBL/GenBank/DDBJ databases">
        <title>Depth-based differentiation of microbial function through sediment-hosted aquifers and enrichment of novel symbionts in the deep terrestrial subsurface.</title>
        <authorList>
            <person name="Probst A.J."/>
            <person name="Ladd B."/>
            <person name="Jarett J.K."/>
            <person name="Geller-Mcgrath D.E."/>
            <person name="Sieber C.M.K."/>
            <person name="Emerson J.B."/>
            <person name="Anantharaman K."/>
            <person name="Thomas B.C."/>
            <person name="Malmstrom R."/>
            <person name="Stieglmeier M."/>
            <person name="Klingl A."/>
            <person name="Woyke T."/>
            <person name="Ryan C.M."/>
            <person name="Banfield J.F."/>
        </authorList>
    </citation>
    <scope>NUCLEOTIDE SEQUENCE [LARGE SCALE GENOMIC DNA]</scope>
</reference>
<feature type="transmembrane region" description="Helical" evidence="10">
    <location>
        <begin position="29"/>
        <end position="50"/>
    </location>
</feature>
<organism evidence="12 13">
    <name type="scientific">candidate division WWE3 bacterium CG_4_9_14_0_2_um_filter_48_10</name>
    <dbReference type="NCBI Taxonomy" id="1975078"/>
    <lineage>
        <taxon>Bacteria</taxon>
        <taxon>Katanobacteria</taxon>
    </lineage>
</organism>
<dbReference type="NCBIfam" id="TIGR03592">
    <property type="entry name" value="yidC_oxa1_cterm"/>
    <property type="match status" value="1"/>
</dbReference>
<dbReference type="GO" id="GO:0005886">
    <property type="term" value="C:plasma membrane"/>
    <property type="evidence" value="ECO:0007669"/>
    <property type="project" value="UniProtKB-SubCell"/>
</dbReference>
<feature type="transmembrane region" description="Helical" evidence="10">
    <location>
        <begin position="185"/>
        <end position="209"/>
    </location>
</feature>
<keyword evidence="5" id="KW-0653">Protein transport</keyword>
<evidence type="ECO:0000313" key="13">
    <source>
        <dbReference type="Proteomes" id="UP000228781"/>
    </source>
</evidence>
<keyword evidence="4 9" id="KW-0812">Transmembrane</keyword>
<comment type="caution">
    <text evidence="12">The sequence shown here is derived from an EMBL/GenBank/DDBJ whole genome shotgun (WGS) entry which is preliminary data.</text>
</comment>
<keyword evidence="8" id="KW-0143">Chaperone</keyword>
<dbReference type="PANTHER" id="PTHR12428:SF65">
    <property type="entry name" value="CYTOCHROME C OXIDASE ASSEMBLY PROTEIN COX18, MITOCHONDRIAL"/>
    <property type="match status" value="1"/>
</dbReference>
<evidence type="ECO:0000256" key="3">
    <source>
        <dbReference type="ARBA" id="ARBA00022475"/>
    </source>
</evidence>
<dbReference type="GO" id="GO:0015031">
    <property type="term" value="P:protein transport"/>
    <property type="evidence" value="ECO:0007669"/>
    <property type="project" value="UniProtKB-KW"/>
</dbReference>
<dbReference type="InterPro" id="IPR047196">
    <property type="entry name" value="YidC_ALB_C"/>
</dbReference>
<evidence type="ECO:0000256" key="9">
    <source>
        <dbReference type="RuleBase" id="RU003945"/>
    </source>
</evidence>
<dbReference type="GO" id="GO:0051205">
    <property type="term" value="P:protein insertion into membrane"/>
    <property type="evidence" value="ECO:0007669"/>
    <property type="project" value="TreeGrafter"/>
</dbReference>
<feature type="transmembrane region" description="Helical" evidence="10">
    <location>
        <begin position="7"/>
        <end position="23"/>
    </location>
</feature>
<feature type="transmembrane region" description="Helical" evidence="10">
    <location>
        <begin position="137"/>
        <end position="156"/>
    </location>
</feature>
<evidence type="ECO:0000313" key="12">
    <source>
        <dbReference type="EMBL" id="PJC22416.1"/>
    </source>
</evidence>
<keyword evidence="6 10" id="KW-1133">Transmembrane helix</keyword>
<evidence type="ECO:0000256" key="2">
    <source>
        <dbReference type="ARBA" id="ARBA00022448"/>
    </source>
</evidence>
<keyword evidence="3" id="KW-1003">Cell membrane</keyword>
<dbReference type="PANTHER" id="PTHR12428">
    <property type="entry name" value="OXA1"/>
    <property type="match status" value="1"/>
</dbReference>
<proteinExistence type="inferred from homology"/>
<evidence type="ECO:0000256" key="6">
    <source>
        <dbReference type="ARBA" id="ARBA00022989"/>
    </source>
</evidence>